<keyword evidence="2" id="KW-1185">Reference proteome</keyword>
<protein>
    <submittedName>
        <fullName evidence="1">Uncharacterized protein</fullName>
    </submittedName>
</protein>
<accession>A0A2T1NA49</accession>
<name>A0A2T1NA49_9FLAO</name>
<dbReference type="OrthoDB" id="1441638at2"/>
<dbReference type="RefSeq" id="WP_106463898.1">
    <property type="nucleotide sequence ID" value="NZ_PXOQ01000009.1"/>
</dbReference>
<organism evidence="1 2">
    <name type="scientific">Aurantibacter aestuarii</name>
    <dbReference type="NCBI Taxonomy" id="1266046"/>
    <lineage>
        <taxon>Bacteria</taxon>
        <taxon>Pseudomonadati</taxon>
        <taxon>Bacteroidota</taxon>
        <taxon>Flavobacteriia</taxon>
        <taxon>Flavobacteriales</taxon>
        <taxon>Flavobacteriaceae</taxon>
        <taxon>Aurantibacter</taxon>
    </lineage>
</organism>
<gene>
    <name evidence="1" type="ORF">C7H52_10740</name>
</gene>
<dbReference type="EMBL" id="PXOQ01000009">
    <property type="protein sequence ID" value="PSG88757.1"/>
    <property type="molecule type" value="Genomic_DNA"/>
</dbReference>
<comment type="caution">
    <text evidence="1">The sequence shown here is derived from an EMBL/GenBank/DDBJ whole genome shotgun (WGS) entry which is preliminary data.</text>
</comment>
<evidence type="ECO:0000313" key="2">
    <source>
        <dbReference type="Proteomes" id="UP000238426"/>
    </source>
</evidence>
<reference evidence="1 2" key="1">
    <citation type="submission" date="2018-03" db="EMBL/GenBank/DDBJ databases">
        <title>Mesoflavibacter sp. HG37 and Mesoflavibacter sp. HG96 sp.nov., two marine bacteria isolated from seawater of Western Pacific Ocean.</title>
        <authorList>
            <person name="Cheng H."/>
            <person name="Wu Y.-H."/>
            <person name="Guo L.-L."/>
            <person name="Xu X.-W."/>
        </authorList>
    </citation>
    <scope>NUCLEOTIDE SEQUENCE [LARGE SCALE GENOMIC DNA]</scope>
    <source>
        <strain evidence="1 2">KCTC 32269</strain>
    </source>
</reference>
<dbReference type="Proteomes" id="UP000238426">
    <property type="component" value="Unassembled WGS sequence"/>
</dbReference>
<dbReference type="AlphaFoldDB" id="A0A2T1NA49"/>
<sequence>MKNPKALKLVDKIISNINAKGIENDTLIEDIKALRAYAIEEEQPLVVKVLRLTYEHIEANGTFLIPMLEDDAFDEDVEEVATTELNPVESLQYVIMLTKNLVNKSNISDLREYKQMLLDY</sequence>
<proteinExistence type="predicted"/>
<evidence type="ECO:0000313" key="1">
    <source>
        <dbReference type="EMBL" id="PSG88757.1"/>
    </source>
</evidence>